<dbReference type="OrthoDB" id="102442at2759"/>
<protein>
    <recommendedName>
        <fullName evidence="12">Lamin</fullName>
    </recommendedName>
</protein>
<feature type="compositionally biased region" description="Low complexity" evidence="7">
    <location>
        <begin position="1"/>
        <end position="35"/>
    </location>
</feature>
<evidence type="ECO:0000256" key="7">
    <source>
        <dbReference type="SAM" id="MobiDB-lite"/>
    </source>
</evidence>
<dbReference type="SMART" id="SM01391">
    <property type="entry name" value="Filament"/>
    <property type="match status" value="1"/>
</dbReference>
<feature type="domain" description="LTD" evidence="8">
    <location>
        <begin position="437"/>
        <end position="554"/>
    </location>
</feature>
<dbReference type="PROSITE" id="PS51842">
    <property type="entry name" value="IF_ROD_2"/>
    <property type="match status" value="1"/>
</dbReference>
<dbReference type="GO" id="GO:0005652">
    <property type="term" value="C:nuclear lamina"/>
    <property type="evidence" value="ECO:0007669"/>
    <property type="project" value="UniProtKB-SubCell"/>
</dbReference>
<dbReference type="PANTHER" id="PTHR45721:SF16">
    <property type="entry name" value="LAMIN-L(III)"/>
    <property type="match status" value="1"/>
</dbReference>
<feature type="coiled-coil region" evidence="6">
    <location>
        <begin position="323"/>
        <end position="396"/>
    </location>
</feature>
<feature type="coiled-coil region" evidence="6">
    <location>
        <begin position="252"/>
        <end position="279"/>
    </location>
</feature>
<dbReference type="SUPFAM" id="SSF74853">
    <property type="entry name" value="Lamin A/C globular tail domain"/>
    <property type="match status" value="1"/>
</dbReference>
<reference evidence="10" key="1">
    <citation type="submission" date="2021-01" db="EMBL/GenBank/DDBJ databases">
        <authorList>
            <person name="Zahm M."/>
            <person name="Roques C."/>
            <person name="Cabau C."/>
            <person name="Klopp C."/>
            <person name="Donnadieu C."/>
            <person name="Jouanno E."/>
            <person name="Lampietro C."/>
            <person name="Louis A."/>
            <person name="Herpin A."/>
            <person name="Echchiki A."/>
            <person name="Berthelot C."/>
            <person name="Parey E."/>
            <person name="Roest-Crollius H."/>
            <person name="Braasch I."/>
            <person name="Postlethwait J."/>
            <person name="Bobe J."/>
            <person name="Montfort J."/>
            <person name="Bouchez O."/>
            <person name="Begum T."/>
            <person name="Mejri S."/>
            <person name="Adams A."/>
            <person name="Chen W.-J."/>
            <person name="Guiguen Y."/>
        </authorList>
    </citation>
    <scope>NUCLEOTIDE SEQUENCE</scope>
    <source>
        <tissue evidence="10">Blood</tissue>
    </source>
</reference>
<dbReference type="InterPro" id="IPR018039">
    <property type="entry name" value="IF_conserved"/>
</dbReference>
<evidence type="ECO:0000256" key="4">
    <source>
        <dbReference type="ARBA" id="ARBA00024186"/>
    </source>
</evidence>
<dbReference type="PROSITE" id="PS00226">
    <property type="entry name" value="IF_ROD_1"/>
    <property type="match status" value="1"/>
</dbReference>
<dbReference type="InterPro" id="IPR036415">
    <property type="entry name" value="Lamin_tail_dom_sf"/>
</dbReference>
<dbReference type="GO" id="GO:0006998">
    <property type="term" value="P:nuclear envelope organization"/>
    <property type="evidence" value="ECO:0007669"/>
    <property type="project" value="TreeGrafter"/>
</dbReference>
<evidence type="ECO:0000259" key="8">
    <source>
        <dbReference type="PROSITE" id="PS51841"/>
    </source>
</evidence>
<feature type="compositionally biased region" description="Polar residues" evidence="7">
    <location>
        <begin position="398"/>
        <end position="407"/>
    </location>
</feature>
<dbReference type="GO" id="GO:0031507">
    <property type="term" value="P:heterochromatin formation"/>
    <property type="evidence" value="ECO:0007669"/>
    <property type="project" value="TreeGrafter"/>
</dbReference>
<dbReference type="GO" id="GO:0005882">
    <property type="term" value="C:intermediate filament"/>
    <property type="evidence" value="ECO:0007669"/>
    <property type="project" value="UniProtKB-KW"/>
</dbReference>
<feature type="coiled-coil region" evidence="6">
    <location>
        <begin position="38"/>
        <end position="213"/>
    </location>
</feature>
<dbReference type="Proteomes" id="UP000829720">
    <property type="component" value="Unassembled WGS sequence"/>
</dbReference>
<evidence type="ECO:0000256" key="5">
    <source>
        <dbReference type="RuleBase" id="RU000685"/>
    </source>
</evidence>
<dbReference type="Pfam" id="PF00932">
    <property type="entry name" value="LTD"/>
    <property type="match status" value="1"/>
</dbReference>
<comment type="caution">
    <text evidence="10">The sequence shown here is derived from an EMBL/GenBank/DDBJ whole genome shotgun (WGS) entry which is preliminary data.</text>
</comment>
<dbReference type="PANTHER" id="PTHR45721">
    <property type="entry name" value="LAMIN DM0-RELATED"/>
    <property type="match status" value="1"/>
</dbReference>
<dbReference type="GO" id="GO:0090435">
    <property type="term" value="P:protein localization to nuclear envelope"/>
    <property type="evidence" value="ECO:0007669"/>
    <property type="project" value="TreeGrafter"/>
</dbReference>
<feature type="compositionally biased region" description="Polar residues" evidence="7">
    <location>
        <begin position="431"/>
        <end position="444"/>
    </location>
</feature>
<evidence type="ECO:0000256" key="6">
    <source>
        <dbReference type="SAM" id="Coils"/>
    </source>
</evidence>
<proteinExistence type="inferred from homology"/>
<evidence type="ECO:0000313" key="11">
    <source>
        <dbReference type="Proteomes" id="UP000829720"/>
    </source>
</evidence>
<dbReference type="Gene3D" id="2.60.40.1260">
    <property type="entry name" value="Lamin Tail domain"/>
    <property type="match status" value="1"/>
</dbReference>
<keyword evidence="1 5" id="KW-0403">Intermediate filament</keyword>
<evidence type="ECO:0000256" key="1">
    <source>
        <dbReference type="ARBA" id="ARBA00022754"/>
    </source>
</evidence>
<feature type="domain" description="IF rod" evidence="9">
    <location>
        <begin position="41"/>
        <end position="397"/>
    </location>
</feature>
<dbReference type="SUPFAM" id="SSF64593">
    <property type="entry name" value="Intermediate filament protein, coiled coil region"/>
    <property type="match status" value="2"/>
</dbReference>
<dbReference type="Gene3D" id="1.20.5.1160">
    <property type="entry name" value="Vasodilator-stimulated phosphoprotein"/>
    <property type="match status" value="1"/>
</dbReference>
<dbReference type="GO" id="GO:0051664">
    <property type="term" value="P:nuclear pore localization"/>
    <property type="evidence" value="ECO:0007669"/>
    <property type="project" value="TreeGrafter"/>
</dbReference>
<gene>
    <name evidence="10" type="ORF">AGOR_G00165710</name>
</gene>
<organism evidence="10 11">
    <name type="scientific">Albula goreensis</name>
    <dbReference type="NCBI Taxonomy" id="1534307"/>
    <lineage>
        <taxon>Eukaryota</taxon>
        <taxon>Metazoa</taxon>
        <taxon>Chordata</taxon>
        <taxon>Craniata</taxon>
        <taxon>Vertebrata</taxon>
        <taxon>Euteleostomi</taxon>
        <taxon>Actinopterygii</taxon>
        <taxon>Neopterygii</taxon>
        <taxon>Teleostei</taxon>
        <taxon>Albuliformes</taxon>
        <taxon>Albulidae</taxon>
        <taxon>Albula</taxon>
    </lineage>
</organism>
<feature type="region of interest" description="Disordered" evidence="7">
    <location>
        <begin position="398"/>
        <end position="444"/>
    </location>
</feature>
<dbReference type="PROSITE" id="PS51841">
    <property type="entry name" value="LTD"/>
    <property type="match status" value="1"/>
</dbReference>
<feature type="compositionally biased region" description="Basic residues" evidence="7">
    <location>
        <begin position="412"/>
        <end position="427"/>
    </location>
</feature>
<evidence type="ECO:0008006" key="12">
    <source>
        <dbReference type="Google" id="ProtNLM"/>
    </source>
</evidence>
<keyword evidence="3" id="KW-0636">Prenylation</keyword>
<dbReference type="InterPro" id="IPR039008">
    <property type="entry name" value="IF_rod_dom"/>
</dbReference>
<evidence type="ECO:0000256" key="3">
    <source>
        <dbReference type="ARBA" id="ARBA00023289"/>
    </source>
</evidence>
<name>A0A8T3CZW7_9TELE</name>
<dbReference type="InterPro" id="IPR001322">
    <property type="entry name" value="Lamin_tail_dom"/>
</dbReference>
<dbReference type="EMBL" id="JAERUA010000015">
    <property type="protein sequence ID" value="KAI1889706.1"/>
    <property type="molecule type" value="Genomic_DNA"/>
</dbReference>
<keyword evidence="3" id="KW-0449">Lipoprotein</keyword>
<keyword evidence="2 6" id="KW-0175">Coiled coil</keyword>
<keyword evidence="11" id="KW-1185">Reference proteome</keyword>
<dbReference type="GO" id="GO:0005200">
    <property type="term" value="F:structural constituent of cytoskeleton"/>
    <property type="evidence" value="ECO:0007669"/>
    <property type="project" value="TreeGrafter"/>
</dbReference>
<dbReference type="Gene3D" id="1.20.5.170">
    <property type="match status" value="1"/>
</dbReference>
<sequence length="637" mass="73105">MASLTSTPVTSTSRTSRTTRRSTAGTSPASTSPTRITRIQEKEELRQLNDRLAAYIERVRQLENDKSSMQILLEEKEESSTRELGKIRLLYENELADARKILDTTANERARLQIELCQITEDHRQLQARNSKKESELATALARCRNLEAALHTKEAEFANLLAGNRGLENEIRELKDQVSSLELALQDAKTQLHSEMLRRVDMENQVQTLREQMDFQRHISEQEIREMRSRHESRLVEVDSGRQKEFECKLAEAMQQLRQDHEVQIQQYKEELERTYIAKLENAQQAATKNSDLANSTREELAGTKLRVESLSSQLSHFQKQHGVLETRVRELEAMLDREREASQRRLTEKEREMADVRQQMQTQLQEYENLLGLKLELDMEINAYRKMLEGEEQRLNLSPSPSQQGPVARTHAHAVRRQKGKKRKMEARASTSPGYKISQHSSARGSVSIDEIDLEGNYVKLRNNSETDQPLGGWVVRKSHRTTPEVAFQIPSSFILRGGQTLTIWGAGAGVDPNPPSDLVLKTQRNWGTVDDVRVVLVNPHNEETAERRLVRAQRQAEGDSDVELEEEDIPGSEMHLRRQHLWVQTNRQADRCRAMLEWRRPAVSLCNHVRLTPCSSKCECAMTERTPGSDILAF</sequence>
<comment type="subcellular location">
    <subcellularLocation>
        <location evidence="4">Nucleus lamina</location>
    </subcellularLocation>
</comment>
<feature type="region of interest" description="Disordered" evidence="7">
    <location>
        <begin position="1"/>
        <end position="38"/>
    </location>
</feature>
<dbReference type="Pfam" id="PF00038">
    <property type="entry name" value="Filament"/>
    <property type="match status" value="1"/>
</dbReference>
<comment type="similarity">
    <text evidence="5">Belongs to the intermediate filament family.</text>
</comment>
<evidence type="ECO:0000313" key="10">
    <source>
        <dbReference type="EMBL" id="KAI1889706.1"/>
    </source>
</evidence>
<dbReference type="GO" id="GO:0007097">
    <property type="term" value="P:nuclear migration"/>
    <property type="evidence" value="ECO:0007669"/>
    <property type="project" value="TreeGrafter"/>
</dbReference>
<evidence type="ECO:0000256" key="2">
    <source>
        <dbReference type="ARBA" id="ARBA00023054"/>
    </source>
</evidence>
<dbReference type="AlphaFoldDB" id="A0A8T3CZW7"/>
<accession>A0A8T3CZW7</accession>
<evidence type="ECO:0000259" key="9">
    <source>
        <dbReference type="PROSITE" id="PS51842"/>
    </source>
</evidence>